<accession>A0A1I7WI85</accession>
<feature type="signal peptide" evidence="1">
    <location>
        <begin position="1"/>
        <end position="18"/>
    </location>
</feature>
<evidence type="ECO:0000256" key="1">
    <source>
        <dbReference type="SAM" id="SignalP"/>
    </source>
</evidence>
<evidence type="ECO:0000313" key="2">
    <source>
        <dbReference type="Proteomes" id="UP000095283"/>
    </source>
</evidence>
<evidence type="ECO:0000313" key="3">
    <source>
        <dbReference type="WBParaSite" id="Hba_04702"/>
    </source>
</evidence>
<reference evidence="3" key="1">
    <citation type="submission" date="2016-11" db="UniProtKB">
        <authorList>
            <consortium name="WormBaseParasite"/>
        </authorList>
    </citation>
    <scope>IDENTIFICATION</scope>
</reference>
<proteinExistence type="predicted"/>
<sequence length="44" mass="5329">MKLYILFTLFALFLKSFSFPTRTFSNAFNMLEKWENNVFRTVTN</sequence>
<dbReference type="WBParaSite" id="Hba_04702">
    <property type="protein sequence ID" value="Hba_04702"/>
    <property type="gene ID" value="Hba_04702"/>
</dbReference>
<protein>
    <submittedName>
        <fullName evidence="3">Uncharacterized protein</fullName>
    </submittedName>
</protein>
<feature type="chain" id="PRO_5009310637" evidence="1">
    <location>
        <begin position="19"/>
        <end position="44"/>
    </location>
</feature>
<dbReference type="Proteomes" id="UP000095283">
    <property type="component" value="Unplaced"/>
</dbReference>
<keyword evidence="1" id="KW-0732">Signal</keyword>
<name>A0A1I7WI85_HETBA</name>
<organism evidence="2 3">
    <name type="scientific">Heterorhabditis bacteriophora</name>
    <name type="common">Entomopathogenic nematode worm</name>
    <dbReference type="NCBI Taxonomy" id="37862"/>
    <lineage>
        <taxon>Eukaryota</taxon>
        <taxon>Metazoa</taxon>
        <taxon>Ecdysozoa</taxon>
        <taxon>Nematoda</taxon>
        <taxon>Chromadorea</taxon>
        <taxon>Rhabditida</taxon>
        <taxon>Rhabditina</taxon>
        <taxon>Rhabditomorpha</taxon>
        <taxon>Strongyloidea</taxon>
        <taxon>Heterorhabditidae</taxon>
        <taxon>Heterorhabditis</taxon>
    </lineage>
</organism>
<dbReference type="AlphaFoldDB" id="A0A1I7WI85"/>
<keyword evidence="2" id="KW-1185">Reference proteome</keyword>